<dbReference type="EMBL" id="BMLZ01000008">
    <property type="protein sequence ID" value="GGP29246.1"/>
    <property type="molecule type" value="Genomic_DNA"/>
</dbReference>
<gene>
    <name evidence="3" type="ORF">GCM10008021_08970</name>
    <name evidence="2" type="ORF">GCM10010914_08440</name>
</gene>
<reference evidence="4" key="3">
    <citation type="journal article" date="2019" name="Int. J. Syst. Evol. Microbiol.">
        <title>The Global Catalogue of Microorganisms (GCM) 10K type strain sequencing project: providing services to taxonomists for standard genome sequencing and annotation.</title>
        <authorList>
            <consortium name="The Broad Institute Genomics Platform"/>
            <consortium name="The Broad Institute Genome Sequencing Center for Infectious Disease"/>
            <person name="Wu L."/>
            <person name="Ma J."/>
        </authorList>
    </citation>
    <scope>NUCLEOTIDE SEQUENCE [LARGE SCALE GENOMIC DNA]</scope>
    <source>
        <strain evidence="4">CGMCC 1.8884</strain>
    </source>
</reference>
<keyword evidence="4" id="KW-1185">Reference proteome</keyword>
<feature type="compositionally biased region" description="Low complexity" evidence="1">
    <location>
        <begin position="100"/>
        <end position="111"/>
    </location>
</feature>
<dbReference type="GeneID" id="59163735"/>
<evidence type="ECO:0000313" key="4">
    <source>
        <dbReference type="Proteomes" id="UP000630135"/>
    </source>
</evidence>
<dbReference type="AlphaFoldDB" id="A0AAV4K4K5"/>
<dbReference type="Proteomes" id="UP000630135">
    <property type="component" value="Unassembled WGS sequence"/>
</dbReference>
<evidence type="ECO:0000313" key="5">
    <source>
        <dbReference type="Proteomes" id="UP000652720"/>
    </source>
</evidence>
<feature type="compositionally biased region" description="Basic and acidic residues" evidence="1">
    <location>
        <begin position="170"/>
        <end position="197"/>
    </location>
</feature>
<feature type="compositionally biased region" description="Basic and acidic residues" evidence="1">
    <location>
        <begin position="1"/>
        <end position="22"/>
    </location>
</feature>
<reference evidence="3" key="1">
    <citation type="journal article" date="2014" name="Int. J. Syst. Evol. Microbiol.">
        <title>Complete genome of a new Firmicutes species belonging to the dominant human colonic microbiota ('Ruminococcus bicirculans') reveals two chromosomes and a selective capacity to utilize plant glucans.</title>
        <authorList>
            <consortium name="NISC Comparative Sequencing Program"/>
            <person name="Wegmann U."/>
            <person name="Louis P."/>
            <person name="Goesmann A."/>
            <person name="Henrissat B."/>
            <person name="Duncan S.H."/>
            <person name="Flint H.J."/>
        </authorList>
    </citation>
    <scope>NUCLEOTIDE SEQUENCE</scope>
    <source>
        <strain evidence="3">CGMCC 1.8884</strain>
    </source>
</reference>
<accession>A0AAV4K4K5</accession>
<feature type="compositionally biased region" description="Basic and acidic residues" evidence="1">
    <location>
        <begin position="71"/>
        <end position="85"/>
    </location>
</feature>
<feature type="region of interest" description="Disordered" evidence="1">
    <location>
        <begin position="1"/>
        <end position="219"/>
    </location>
</feature>
<sequence length="569" mass="61402">MTDPRRRNTRPDRIQPDHDQPTRLEAGVPHSAVTPHAPPPDAPVQIRPVRRGQVPTTSIEALSGAVSPAPRSEEPVQVRAYRDSGRSAPALGTEEPVLPARPRSARAQPPREQTASAPTQPGPAPRPSGRKVVPEAAPDAAAPQETAPQEAGTAPVSPRSGWLSSALNDWLKEPDPKAAPPSRREQAASPEVRREPSTRTQVIQAAPQEGPLTPTSDDRALPRTLQEALASDMLPDLPVELLERLWAQEEEAERARPQDAEPAALSPEPARPEARPEPTTPAPAPRVPLQAVPTSLPEPALPLRPMPEDAHAVVPTLQPMFPGAAPFLARFLPLSAPLQLGLSNRFCDLHAFLKYLHELSWYGYLHVSVGDLSTYALVYEGRVVAAAAVNATGEQALGELLSLYEQGATMATYPLPPTYAHVLSGVGSRAWKFDLNEDFTGLYVHPDGALFYSRGEVVAAMPAGLPYEGAFPAPLRPQTLILPRSFAGWAHRIYVPTLRGRDANNPITSVYHGFREKYGSAGAQLIRALGEGQTPAEYAVRADMALHDLEPLLQELTQGGFLKEQGKDT</sequence>
<feature type="compositionally biased region" description="Low complexity" evidence="1">
    <location>
        <begin position="134"/>
        <end position="151"/>
    </location>
</feature>
<dbReference type="EMBL" id="BMMA01000005">
    <property type="protein sequence ID" value="GGI76508.1"/>
    <property type="molecule type" value="Genomic_DNA"/>
</dbReference>
<dbReference type="RefSeq" id="WP_081608214.1">
    <property type="nucleotide sequence ID" value="NZ_BMLZ01000008.1"/>
</dbReference>
<comment type="caution">
    <text evidence="2">The sequence shown here is derived from an EMBL/GenBank/DDBJ whole genome shotgun (WGS) entry which is preliminary data.</text>
</comment>
<evidence type="ECO:0000313" key="3">
    <source>
        <dbReference type="EMBL" id="GGP29246.1"/>
    </source>
</evidence>
<name>A0AAV4K4K5_9DEIO</name>
<reference evidence="2" key="4">
    <citation type="submission" date="2023-08" db="EMBL/GenBank/DDBJ databases">
        <authorList>
            <person name="Sun Q."/>
            <person name="Zhou Y."/>
        </authorList>
    </citation>
    <scope>NUCLEOTIDE SEQUENCE</scope>
    <source>
        <strain evidence="3">CGMCC 1.8884</strain>
        <strain evidence="2">CGMCC 1.8885</strain>
    </source>
</reference>
<evidence type="ECO:0000256" key="1">
    <source>
        <dbReference type="SAM" id="MobiDB-lite"/>
    </source>
</evidence>
<evidence type="ECO:0008006" key="6">
    <source>
        <dbReference type="Google" id="ProtNLM"/>
    </source>
</evidence>
<feature type="compositionally biased region" description="Basic and acidic residues" evidence="1">
    <location>
        <begin position="250"/>
        <end position="259"/>
    </location>
</feature>
<reference evidence="2" key="2">
    <citation type="journal article" date="2014" name="Int. J. Syst. Evol. Microbiol.">
        <title>Complete genome sequence of Corynebacterium casei LMG S-19264T (=DSM 44701T), isolated from a smear-ripened cheese.</title>
        <authorList>
            <consortium name="US DOE Joint Genome Institute (JGI-PGF)"/>
            <person name="Walter F."/>
            <person name="Albersmeier A."/>
            <person name="Kalinowski J."/>
            <person name="Ruckert C."/>
        </authorList>
    </citation>
    <scope>NUCLEOTIDE SEQUENCE</scope>
    <source>
        <strain evidence="2">CGMCC 1.8885</strain>
    </source>
</reference>
<protein>
    <recommendedName>
        <fullName evidence="6">DUF4388 domain-containing protein</fullName>
    </recommendedName>
</protein>
<evidence type="ECO:0000313" key="2">
    <source>
        <dbReference type="EMBL" id="GGI76508.1"/>
    </source>
</evidence>
<proteinExistence type="predicted"/>
<feature type="region of interest" description="Disordered" evidence="1">
    <location>
        <begin position="250"/>
        <end position="291"/>
    </location>
</feature>
<dbReference type="Proteomes" id="UP000652720">
    <property type="component" value="Unassembled WGS sequence"/>
</dbReference>
<organism evidence="2 5">
    <name type="scientific">Deinococcus wulumuqiensis</name>
    <dbReference type="NCBI Taxonomy" id="980427"/>
    <lineage>
        <taxon>Bacteria</taxon>
        <taxon>Thermotogati</taxon>
        <taxon>Deinococcota</taxon>
        <taxon>Deinococci</taxon>
        <taxon>Deinococcales</taxon>
        <taxon>Deinococcaceae</taxon>
        <taxon>Deinococcus</taxon>
    </lineage>
</organism>